<evidence type="ECO:0000313" key="1">
    <source>
        <dbReference type="EMBL" id="MPC42548.1"/>
    </source>
</evidence>
<sequence length="38" mass="4131">MCTKTQVTRGWRAPSLPCHLCTLRMARSDPRGGSEGLG</sequence>
<dbReference type="Proteomes" id="UP000324222">
    <property type="component" value="Unassembled WGS sequence"/>
</dbReference>
<accession>A0A5B7FBS2</accession>
<name>A0A5B7FBS2_PORTR</name>
<dbReference type="EMBL" id="VSRR010005480">
    <property type="protein sequence ID" value="MPC42548.1"/>
    <property type="molecule type" value="Genomic_DNA"/>
</dbReference>
<evidence type="ECO:0000313" key="2">
    <source>
        <dbReference type="Proteomes" id="UP000324222"/>
    </source>
</evidence>
<reference evidence="1 2" key="1">
    <citation type="submission" date="2019-05" db="EMBL/GenBank/DDBJ databases">
        <title>Another draft genome of Portunus trituberculatus and its Hox gene families provides insights of decapod evolution.</title>
        <authorList>
            <person name="Jeong J.-H."/>
            <person name="Song I."/>
            <person name="Kim S."/>
            <person name="Choi T."/>
            <person name="Kim D."/>
            <person name="Ryu S."/>
            <person name="Kim W."/>
        </authorList>
    </citation>
    <scope>NUCLEOTIDE SEQUENCE [LARGE SCALE GENOMIC DNA]</scope>
    <source>
        <tissue evidence="1">Muscle</tissue>
    </source>
</reference>
<comment type="caution">
    <text evidence="1">The sequence shown here is derived from an EMBL/GenBank/DDBJ whole genome shotgun (WGS) entry which is preliminary data.</text>
</comment>
<protein>
    <submittedName>
        <fullName evidence="1">Uncharacterized protein</fullName>
    </submittedName>
</protein>
<keyword evidence="2" id="KW-1185">Reference proteome</keyword>
<proteinExistence type="predicted"/>
<dbReference type="AlphaFoldDB" id="A0A5B7FBS2"/>
<gene>
    <name evidence="1" type="ORF">E2C01_036172</name>
</gene>
<organism evidence="1 2">
    <name type="scientific">Portunus trituberculatus</name>
    <name type="common">Swimming crab</name>
    <name type="synonym">Neptunus trituberculatus</name>
    <dbReference type="NCBI Taxonomy" id="210409"/>
    <lineage>
        <taxon>Eukaryota</taxon>
        <taxon>Metazoa</taxon>
        <taxon>Ecdysozoa</taxon>
        <taxon>Arthropoda</taxon>
        <taxon>Crustacea</taxon>
        <taxon>Multicrustacea</taxon>
        <taxon>Malacostraca</taxon>
        <taxon>Eumalacostraca</taxon>
        <taxon>Eucarida</taxon>
        <taxon>Decapoda</taxon>
        <taxon>Pleocyemata</taxon>
        <taxon>Brachyura</taxon>
        <taxon>Eubrachyura</taxon>
        <taxon>Portunoidea</taxon>
        <taxon>Portunidae</taxon>
        <taxon>Portuninae</taxon>
        <taxon>Portunus</taxon>
    </lineage>
</organism>